<dbReference type="AlphaFoldDB" id="A0A4R0YS14"/>
<reference evidence="2 3" key="1">
    <citation type="submission" date="2019-02" db="EMBL/GenBank/DDBJ databases">
        <title>Dyella amyloliquefaciens sp. nov., isolated from forest soil.</title>
        <authorList>
            <person name="Gao Z.-H."/>
            <person name="Qiu L.-H."/>
        </authorList>
    </citation>
    <scope>NUCLEOTIDE SEQUENCE [LARGE SCALE GENOMIC DNA]</scope>
    <source>
        <strain evidence="2 3">KACC 12747</strain>
    </source>
</reference>
<dbReference type="Proteomes" id="UP000291822">
    <property type="component" value="Unassembled WGS sequence"/>
</dbReference>
<dbReference type="RefSeq" id="WP_131406888.1">
    <property type="nucleotide sequence ID" value="NZ_SJTG01000002.1"/>
</dbReference>
<dbReference type="EMBL" id="SJTG01000002">
    <property type="protein sequence ID" value="TCI09648.1"/>
    <property type="molecule type" value="Genomic_DNA"/>
</dbReference>
<comment type="caution">
    <text evidence="2">The sequence shown here is derived from an EMBL/GenBank/DDBJ whole genome shotgun (WGS) entry which is preliminary data.</text>
</comment>
<keyword evidence="3" id="KW-1185">Reference proteome</keyword>
<evidence type="ECO:0000256" key="1">
    <source>
        <dbReference type="SAM" id="MobiDB-lite"/>
    </source>
</evidence>
<protein>
    <submittedName>
        <fullName evidence="2">Uncharacterized protein</fullName>
    </submittedName>
</protein>
<evidence type="ECO:0000313" key="2">
    <source>
        <dbReference type="EMBL" id="TCI09648.1"/>
    </source>
</evidence>
<sequence>MLFLIEYDRLRGEIVSMTTYANEQHDHAHDARLQLELRLRREVAKREVVIMEAANEDALRKTHARYFKSAQALVPSTPGIAPGTHGKVASPSAEPFEAG</sequence>
<gene>
    <name evidence="2" type="ORF">EZM97_11830</name>
</gene>
<organism evidence="2 3">
    <name type="scientific">Dyella soli</name>
    <dbReference type="NCBI Taxonomy" id="522319"/>
    <lineage>
        <taxon>Bacteria</taxon>
        <taxon>Pseudomonadati</taxon>
        <taxon>Pseudomonadota</taxon>
        <taxon>Gammaproteobacteria</taxon>
        <taxon>Lysobacterales</taxon>
        <taxon>Rhodanobacteraceae</taxon>
        <taxon>Dyella</taxon>
    </lineage>
</organism>
<evidence type="ECO:0000313" key="3">
    <source>
        <dbReference type="Proteomes" id="UP000291822"/>
    </source>
</evidence>
<proteinExistence type="predicted"/>
<name>A0A4R0YS14_9GAMM</name>
<accession>A0A4R0YS14</accession>
<feature type="region of interest" description="Disordered" evidence="1">
    <location>
        <begin position="76"/>
        <end position="99"/>
    </location>
</feature>